<name>A0A5R9BE89_9MICC</name>
<proteinExistence type="predicted"/>
<feature type="transmembrane region" description="Helical" evidence="5">
    <location>
        <begin position="45"/>
        <end position="63"/>
    </location>
</feature>
<gene>
    <name evidence="7" type="ORF">FEF26_04110</name>
</gene>
<keyword evidence="4 5" id="KW-0472">Membrane</keyword>
<comment type="subcellular location">
    <subcellularLocation>
        <location evidence="1">Endomembrane system</location>
        <topology evidence="1">Multi-pass membrane protein</topology>
    </subcellularLocation>
</comment>
<comment type="caution">
    <text evidence="7">The sequence shown here is derived from an EMBL/GenBank/DDBJ whole genome shotgun (WGS) entry which is preliminary data.</text>
</comment>
<keyword evidence="8" id="KW-1185">Reference proteome</keyword>
<evidence type="ECO:0000256" key="2">
    <source>
        <dbReference type="ARBA" id="ARBA00022692"/>
    </source>
</evidence>
<dbReference type="InterPro" id="IPR003807">
    <property type="entry name" value="DUF202"/>
</dbReference>
<dbReference type="EMBL" id="VAVZ01000008">
    <property type="protein sequence ID" value="TLP98589.1"/>
    <property type="molecule type" value="Genomic_DNA"/>
</dbReference>
<evidence type="ECO:0000256" key="3">
    <source>
        <dbReference type="ARBA" id="ARBA00022989"/>
    </source>
</evidence>
<accession>A0A5R9BE89</accession>
<feature type="transmembrane region" description="Helical" evidence="5">
    <location>
        <begin position="21"/>
        <end position="39"/>
    </location>
</feature>
<keyword evidence="3 5" id="KW-1133">Transmembrane helix</keyword>
<keyword evidence="2 5" id="KW-0812">Transmembrane</keyword>
<sequence>MAAAALTHQDPGVQPERTLLSWTRTALLLLVVAGFMLRWAPYHGVAVLGLFCGAGLVAAGISLSQRRRLGAAVKGINQEHYPPALATVAALAMAVIGLGLAALVMLAVT</sequence>
<feature type="transmembrane region" description="Helical" evidence="5">
    <location>
        <begin position="84"/>
        <end position="108"/>
    </location>
</feature>
<protein>
    <submittedName>
        <fullName evidence="7">DUF202 domain-containing protein</fullName>
    </submittedName>
</protein>
<dbReference type="AlphaFoldDB" id="A0A5R9BE89"/>
<evidence type="ECO:0000256" key="1">
    <source>
        <dbReference type="ARBA" id="ARBA00004127"/>
    </source>
</evidence>
<evidence type="ECO:0000256" key="4">
    <source>
        <dbReference type="ARBA" id="ARBA00023136"/>
    </source>
</evidence>
<reference evidence="7 8" key="1">
    <citation type="submission" date="2019-05" db="EMBL/GenBank/DDBJ databases">
        <title>Nesterenkonia sp. GY074 isolated from the Southern Atlantic Ocean.</title>
        <authorList>
            <person name="Zhang G."/>
        </authorList>
    </citation>
    <scope>NUCLEOTIDE SEQUENCE [LARGE SCALE GENOMIC DNA]</scope>
    <source>
        <strain evidence="7 8">GY074</strain>
    </source>
</reference>
<feature type="domain" description="DUF202" evidence="6">
    <location>
        <begin position="10"/>
        <end position="65"/>
    </location>
</feature>
<evidence type="ECO:0000259" key="6">
    <source>
        <dbReference type="Pfam" id="PF02656"/>
    </source>
</evidence>
<organism evidence="7 8">
    <name type="scientific">Nesterenkonia salmonea</name>
    <dbReference type="NCBI Taxonomy" id="1804987"/>
    <lineage>
        <taxon>Bacteria</taxon>
        <taxon>Bacillati</taxon>
        <taxon>Actinomycetota</taxon>
        <taxon>Actinomycetes</taxon>
        <taxon>Micrococcales</taxon>
        <taxon>Micrococcaceae</taxon>
        <taxon>Nesterenkonia</taxon>
    </lineage>
</organism>
<dbReference type="Proteomes" id="UP000310458">
    <property type="component" value="Unassembled WGS sequence"/>
</dbReference>
<evidence type="ECO:0000313" key="8">
    <source>
        <dbReference type="Proteomes" id="UP000310458"/>
    </source>
</evidence>
<dbReference type="RefSeq" id="WP_138252278.1">
    <property type="nucleotide sequence ID" value="NZ_VAVZ01000008.1"/>
</dbReference>
<dbReference type="Pfam" id="PF02656">
    <property type="entry name" value="DUF202"/>
    <property type="match status" value="1"/>
</dbReference>
<dbReference type="OrthoDB" id="3701077at2"/>
<evidence type="ECO:0000313" key="7">
    <source>
        <dbReference type="EMBL" id="TLP98589.1"/>
    </source>
</evidence>
<dbReference type="GO" id="GO:0012505">
    <property type="term" value="C:endomembrane system"/>
    <property type="evidence" value="ECO:0007669"/>
    <property type="project" value="UniProtKB-SubCell"/>
</dbReference>
<evidence type="ECO:0000256" key="5">
    <source>
        <dbReference type="SAM" id="Phobius"/>
    </source>
</evidence>